<keyword evidence="1" id="KW-1133">Transmembrane helix</keyword>
<dbReference type="Proteomes" id="UP000467840">
    <property type="component" value="Chromosome 16"/>
</dbReference>
<evidence type="ECO:0000256" key="1">
    <source>
        <dbReference type="SAM" id="Phobius"/>
    </source>
</evidence>
<keyword evidence="1" id="KW-0812">Transmembrane</keyword>
<evidence type="ECO:0000313" key="2">
    <source>
        <dbReference type="EMBL" id="KAF2302662.1"/>
    </source>
</evidence>
<evidence type="ECO:0000313" key="3">
    <source>
        <dbReference type="Proteomes" id="UP000467840"/>
    </source>
</evidence>
<name>A0A6A6LMJ4_HEVBR</name>
<organism evidence="2 3">
    <name type="scientific">Hevea brasiliensis</name>
    <name type="common">Para rubber tree</name>
    <name type="synonym">Siphonia brasiliensis</name>
    <dbReference type="NCBI Taxonomy" id="3981"/>
    <lineage>
        <taxon>Eukaryota</taxon>
        <taxon>Viridiplantae</taxon>
        <taxon>Streptophyta</taxon>
        <taxon>Embryophyta</taxon>
        <taxon>Tracheophyta</taxon>
        <taxon>Spermatophyta</taxon>
        <taxon>Magnoliopsida</taxon>
        <taxon>eudicotyledons</taxon>
        <taxon>Gunneridae</taxon>
        <taxon>Pentapetalae</taxon>
        <taxon>rosids</taxon>
        <taxon>fabids</taxon>
        <taxon>Malpighiales</taxon>
        <taxon>Euphorbiaceae</taxon>
        <taxon>Crotonoideae</taxon>
        <taxon>Micrandreae</taxon>
        <taxon>Hevea</taxon>
    </lineage>
</organism>
<reference evidence="2 3" key="1">
    <citation type="journal article" date="2020" name="Mol. Plant">
        <title>The Chromosome-Based Rubber Tree Genome Provides New Insights into Spurge Genome Evolution and Rubber Biosynthesis.</title>
        <authorList>
            <person name="Liu J."/>
            <person name="Shi C."/>
            <person name="Shi C.C."/>
            <person name="Li W."/>
            <person name="Zhang Q.J."/>
            <person name="Zhang Y."/>
            <person name="Li K."/>
            <person name="Lu H.F."/>
            <person name="Shi C."/>
            <person name="Zhu S.T."/>
            <person name="Xiao Z.Y."/>
            <person name="Nan H."/>
            <person name="Yue Y."/>
            <person name="Zhu X.G."/>
            <person name="Wu Y."/>
            <person name="Hong X.N."/>
            <person name="Fan G.Y."/>
            <person name="Tong Y."/>
            <person name="Zhang D."/>
            <person name="Mao C.L."/>
            <person name="Liu Y.L."/>
            <person name="Hao S.J."/>
            <person name="Liu W.Q."/>
            <person name="Lv M.Q."/>
            <person name="Zhang H.B."/>
            <person name="Liu Y."/>
            <person name="Hu-Tang G.R."/>
            <person name="Wang J.P."/>
            <person name="Wang J.H."/>
            <person name="Sun Y.H."/>
            <person name="Ni S.B."/>
            <person name="Chen W.B."/>
            <person name="Zhang X.C."/>
            <person name="Jiao Y.N."/>
            <person name="Eichler E.E."/>
            <person name="Li G.H."/>
            <person name="Liu X."/>
            <person name="Gao L.Z."/>
        </authorList>
    </citation>
    <scope>NUCLEOTIDE SEQUENCE [LARGE SCALE GENOMIC DNA]</scope>
    <source>
        <strain evidence="3">cv. GT1</strain>
        <tissue evidence="2">Leaf</tissue>
    </source>
</reference>
<gene>
    <name evidence="2" type="ORF">GH714_000646</name>
</gene>
<accession>A0A6A6LMJ4</accession>
<keyword evidence="1" id="KW-0472">Membrane</keyword>
<dbReference type="EMBL" id="JAAGAX010000009">
    <property type="protein sequence ID" value="KAF2302662.1"/>
    <property type="molecule type" value="Genomic_DNA"/>
</dbReference>
<dbReference type="Gene3D" id="6.10.140.1430">
    <property type="match status" value="1"/>
</dbReference>
<keyword evidence="3" id="KW-1185">Reference proteome</keyword>
<dbReference type="AlphaFoldDB" id="A0A6A6LMJ4"/>
<protein>
    <submittedName>
        <fullName evidence="2">Uncharacterized protein</fullName>
    </submittedName>
</protein>
<sequence length="214" mass="23326">MVALNPLSLAPYLHLYSFVIVKSVCGMPMAAIIVFVSVTVSVCVKVKDDPLDFQVPSHLAMKLHRSEYHQLSPRSKLISSCLAQAVAAITHSRSVRSSLSPHEYAQGSITSFSSDTALLILGDDEDSAAQKAEEYKDNTTVKAKETTDAAARKMEEEKESVKGKAEYIKESAKGKMGEYADKAKETKGLAKEKLGEYKDYAAEKAQETKESAEG</sequence>
<comment type="caution">
    <text evidence="2">The sequence shown here is derived from an EMBL/GenBank/DDBJ whole genome shotgun (WGS) entry which is preliminary data.</text>
</comment>
<proteinExistence type="predicted"/>
<feature type="transmembrane region" description="Helical" evidence="1">
    <location>
        <begin position="20"/>
        <end position="44"/>
    </location>
</feature>